<dbReference type="AlphaFoldDB" id="A0A1H8UCM2"/>
<dbReference type="EMBL" id="FOEC01000018">
    <property type="protein sequence ID" value="SEP00856.1"/>
    <property type="molecule type" value="Genomic_DNA"/>
</dbReference>
<dbReference type="Proteomes" id="UP000182975">
    <property type="component" value="Unassembled WGS sequence"/>
</dbReference>
<sequence length="43" mass="5032">MMARLFANRIIRGVMTLEEVPAMWREQTRALLVADGYYDQGEE</sequence>
<dbReference type="InterPro" id="IPR047907">
    <property type="entry name" value="CD1375-like"/>
</dbReference>
<keyword evidence="2" id="KW-1185">Reference proteome</keyword>
<name>A0A1H8UCM2_9ACTN</name>
<protein>
    <submittedName>
        <fullName evidence="1">Uncharacterized protein</fullName>
    </submittedName>
</protein>
<gene>
    <name evidence="1" type="ORF">SAMN02910314_01902</name>
</gene>
<reference evidence="2" key="1">
    <citation type="submission" date="2016-10" db="EMBL/GenBank/DDBJ databases">
        <authorList>
            <person name="Varghese N."/>
        </authorList>
    </citation>
    <scope>NUCLEOTIDE SEQUENCE [LARGE SCALE GENOMIC DNA]</scope>
    <source>
        <strain evidence="2">DSM 21843</strain>
    </source>
</reference>
<proteinExistence type="predicted"/>
<evidence type="ECO:0000313" key="1">
    <source>
        <dbReference type="EMBL" id="SEP00856.1"/>
    </source>
</evidence>
<dbReference type="NCBIfam" id="NF040910">
    <property type="entry name" value="CD1375_fam"/>
    <property type="match status" value="1"/>
</dbReference>
<evidence type="ECO:0000313" key="2">
    <source>
        <dbReference type="Proteomes" id="UP000182975"/>
    </source>
</evidence>
<organism evidence="1 2">
    <name type="scientific">Denitrobacterium detoxificans</name>
    <dbReference type="NCBI Taxonomy" id="79604"/>
    <lineage>
        <taxon>Bacteria</taxon>
        <taxon>Bacillati</taxon>
        <taxon>Actinomycetota</taxon>
        <taxon>Coriobacteriia</taxon>
        <taxon>Eggerthellales</taxon>
        <taxon>Eggerthellaceae</taxon>
        <taxon>Denitrobacterium</taxon>
    </lineage>
</organism>
<dbReference type="RefSeq" id="WP_256210095.1">
    <property type="nucleotide sequence ID" value="NZ_FOEC01000018.1"/>
</dbReference>
<accession>A0A1H8UCM2</accession>